<keyword evidence="2 11" id="KW-0813">Transport</keyword>
<dbReference type="PROSITE" id="PS51371">
    <property type="entry name" value="CBS"/>
    <property type="match status" value="1"/>
</dbReference>
<dbReference type="SUPFAM" id="SSF54631">
    <property type="entry name" value="CBS-domain pair"/>
    <property type="match status" value="1"/>
</dbReference>
<evidence type="ECO:0000256" key="4">
    <source>
        <dbReference type="ARBA" id="ARBA00022737"/>
    </source>
</evidence>
<dbReference type="SUPFAM" id="SSF81340">
    <property type="entry name" value="Clc chloride channel"/>
    <property type="match status" value="1"/>
</dbReference>
<feature type="transmembrane region" description="Helical" evidence="11">
    <location>
        <begin position="326"/>
        <end position="359"/>
    </location>
</feature>
<dbReference type="SMART" id="SM00116">
    <property type="entry name" value="CBS"/>
    <property type="match status" value="1"/>
</dbReference>
<evidence type="ECO:0000256" key="8">
    <source>
        <dbReference type="ARBA" id="ARBA00023136"/>
    </source>
</evidence>
<feature type="transmembrane region" description="Helical" evidence="11">
    <location>
        <begin position="284"/>
        <end position="306"/>
    </location>
</feature>
<dbReference type="Gene3D" id="1.10.3080.10">
    <property type="entry name" value="Clc chloride channel"/>
    <property type="match status" value="1"/>
</dbReference>
<dbReference type="AlphaFoldDB" id="A0A7E6ESA7"/>
<feature type="transmembrane region" description="Helical" evidence="11">
    <location>
        <begin position="178"/>
        <end position="201"/>
    </location>
</feature>
<dbReference type="InterPro" id="IPR051280">
    <property type="entry name" value="Cl-channel/antiporter"/>
</dbReference>
<keyword evidence="6 11" id="KW-0406">Ion transport</keyword>
<dbReference type="InterPro" id="IPR001807">
    <property type="entry name" value="ClC"/>
</dbReference>
<keyword evidence="7 10" id="KW-0129">CBS domain</keyword>
<feature type="transmembrane region" description="Helical" evidence="11">
    <location>
        <begin position="379"/>
        <end position="402"/>
    </location>
</feature>
<evidence type="ECO:0000259" key="13">
    <source>
        <dbReference type="PROSITE" id="PS51371"/>
    </source>
</evidence>
<keyword evidence="9 11" id="KW-0868">Chloride</keyword>
<keyword evidence="4" id="KW-0677">Repeat</keyword>
<feature type="transmembrane region" description="Helical" evidence="11">
    <location>
        <begin position="137"/>
        <end position="158"/>
    </location>
</feature>
<dbReference type="PANTHER" id="PTHR11689:SF89">
    <property type="entry name" value="CHLORIDE CHANNEL PROTEIN"/>
    <property type="match status" value="1"/>
</dbReference>
<dbReference type="RefSeq" id="XP_036357830.1">
    <property type="nucleotide sequence ID" value="XM_036501937.1"/>
</dbReference>
<proteinExistence type="inferred from homology"/>
<evidence type="ECO:0000256" key="6">
    <source>
        <dbReference type="ARBA" id="ARBA00023065"/>
    </source>
</evidence>
<evidence type="ECO:0000256" key="12">
    <source>
        <dbReference type="SAM" id="MobiDB-lite"/>
    </source>
</evidence>
<dbReference type="PANTHER" id="PTHR11689">
    <property type="entry name" value="CHLORIDE CHANNEL PROTEIN CLC FAMILY MEMBER"/>
    <property type="match status" value="1"/>
</dbReference>
<keyword evidence="3 11" id="KW-0812">Transmembrane</keyword>
<gene>
    <name evidence="15" type="primary">LOC115218801</name>
</gene>
<feature type="transmembrane region" description="Helical" evidence="11">
    <location>
        <begin position="249"/>
        <end position="272"/>
    </location>
</feature>
<dbReference type="InterPro" id="IPR046342">
    <property type="entry name" value="CBS_dom_sf"/>
</dbReference>
<dbReference type="GO" id="GO:0016020">
    <property type="term" value="C:membrane"/>
    <property type="evidence" value="ECO:0007669"/>
    <property type="project" value="UniProtKB-SubCell"/>
</dbReference>
<dbReference type="InterPro" id="IPR000644">
    <property type="entry name" value="CBS_dom"/>
</dbReference>
<reference evidence="15" key="1">
    <citation type="submission" date="2025-08" db="UniProtKB">
        <authorList>
            <consortium name="RefSeq"/>
        </authorList>
    </citation>
    <scope>IDENTIFICATION</scope>
</reference>
<comment type="similarity">
    <text evidence="11">Belongs to the chloride channel (TC 2.A.49) family.</text>
</comment>
<keyword evidence="5 11" id="KW-1133">Transmembrane helix</keyword>
<evidence type="ECO:0000256" key="11">
    <source>
        <dbReference type="RuleBase" id="RU361221"/>
    </source>
</evidence>
<evidence type="ECO:0000256" key="2">
    <source>
        <dbReference type="ARBA" id="ARBA00022448"/>
    </source>
</evidence>
<evidence type="ECO:0000256" key="3">
    <source>
        <dbReference type="ARBA" id="ARBA00022692"/>
    </source>
</evidence>
<evidence type="ECO:0000313" key="14">
    <source>
        <dbReference type="Proteomes" id="UP000515154"/>
    </source>
</evidence>
<sequence>MGDNMANHRPLFRRDKENSINTEPTSYVSDDRYKFLTEGRDYQPADVSHIYTDEEKETLANYESQNYLPSHSLLYRRWLQTQKEKRFNTLRWVVMGLIGMTVGIIGFLLHQGITLLFNTKLHMQESLFEKEEYDLAWLWSVGYAVIFVFISSASVVFLKPSAGGSGMPQVSAYLNGTYIPDVFSMGTLLVKFVSCLCAIGSGMPVGPEAPMVHMGALIGACLGQVRFEKLNVNLAIFQRLRNSQDRRNFISAGAAAGIASAFGAPIGGLLFSMEEVSSFWTKSLSWQIFFCCMVATFVTDLLNSVFHGYQHVGTFGHFEKEHYVLFHLATVININVLLLIPTIVIGITGGILGAFFTFLKLKMARMRKKLLFKMPKPIIARIIHCIEPIICMVIIATVYIYIPDSFGCTQFTCITEDGNTTYGCYNDTRADPEAEPNVIHYKCNKGSMKKTGTMWYTNGTYNEVATLLLLPGEDAVKNLFSRNTHLNFGFPSVACVLVLHFLSVSWASGTAVACGILVPVVFIGGLCGRLVGITLVNILKSLGSNDPHYWNWSDPGVFALIGAASFFGGVTRLTMAVTVIMIEITNDVQFLLPIMFSVLIAKWIGDYFTHPFYHAILELKCIPFLRAEPHLVLASKRLNAELYTAFDVMASPVVTVYPKQSVYKVAKILLTTTHSGFPVAKKQTMLSKSKHFYGLITRKELYILLMKEEVFCTKEEIENESEKVLNKSLEHVTYKDISNDIMNINLDEVETRLQKYVDDPKYQDLYIDLILCSGLTKLLPEFLMRSA</sequence>
<protein>
    <recommendedName>
        <fullName evidence="11">Chloride channel protein</fullName>
    </recommendedName>
</protein>
<organism evidence="14 15">
    <name type="scientific">Octopus sinensis</name>
    <name type="common">East Asian common octopus</name>
    <dbReference type="NCBI Taxonomy" id="2607531"/>
    <lineage>
        <taxon>Eukaryota</taxon>
        <taxon>Metazoa</taxon>
        <taxon>Spiralia</taxon>
        <taxon>Lophotrochozoa</taxon>
        <taxon>Mollusca</taxon>
        <taxon>Cephalopoda</taxon>
        <taxon>Coleoidea</taxon>
        <taxon>Octopodiformes</taxon>
        <taxon>Octopoda</taxon>
        <taxon>Incirrata</taxon>
        <taxon>Octopodidae</taxon>
        <taxon>Octopus</taxon>
    </lineage>
</organism>
<evidence type="ECO:0000256" key="1">
    <source>
        <dbReference type="ARBA" id="ARBA00004141"/>
    </source>
</evidence>
<comment type="subcellular location">
    <subcellularLocation>
        <location evidence="1 11">Membrane</location>
        <topology evidence="1 11">Multi-pass membrane protein</topology>
    </subcellularLocation>
</comment>
<feature type="transmembrane region" description="Helical" evidence="11">
    <location>
        <begin position="514"/>
        <end position="536"/>
    </location>
</feature>
<evidence type="ECO:0000313" key="15">
    <source>
        <dbReference type="RefSeq" id="XP_036357830.1"/>
    </source>
</evidence>
<keyword evidence="8 11" id="KW-0472">Membrane</keyword>
<dbReference type="Gene3D" id="3.10.580.10">
    <property type="entry name" value="CBS-domain"/>
    <property type="match status" value="1"/>
</dbReference>
<feature type="transmembrane region" description="Helical" evidence="11">
    <location>
        <begin position="556"/>
        <end position="581"/>
    </location>
</feature>
<evidence type="ECO:0000256" key="9">
    <source>
        <dbReference type="ARBA" id="ARBA00023214"/>
    </source>
</evidence>
<feature type="transmembrane region" description="Helical" evidence="11">
    <location>
        <begin position="488"/>
        <end position="507"/>
    </location>
</feature>
<dbReference type="Proteomes" id="UP000515154">
    <property type="component" value="Linkage group LG1"/>
</dbReference>
<keyword evidence="14" id="KW-1185">Reference proteome</keyword>
<dbReference type="GO" id="GO:0005254">
    <property type="term" value="F:chloride channel activity"/>
    <property type="evidence" value="ECO:0007669"/>
    <property type="project" value="UniProtKB-UniRule"/>
</dbReference>
<feature type="region of interest" description="Disordered" evidence="12">
    <location>
        <begin position="1"/>
        <end position="23"/>
    </location>
</feature>
<evidence type="ECO:0000256" key="7">
    <source>
        <dbReference type="ARBA" id="ARBA00023122"/>
    </source>
</evidence>
<dbReference type="Pfam" id="PF00654">
    <property type="entry name" value="Voltage_CLC"/>
    <property type="match status" value="1"/>
</dbReference>
<dbReference type="PRINTS" id="PR00762">
    <property type="entry name" value="CLCHANNEL"/>
</dbReference>
<feature type="transmembrane region" description="Helical" evidence="11">
    <location>
        <begin position="588"/>
        <end position="605"/>
    </location>
</feature>
<feature type="domain" description="CBS" evidence="13">
    <location>
        <begin position="649"/>
        <end position="711"/>
    </location>
</feature>
<feature type="transmembrane region" description="Helical" evidence="11">
    <location>
        <begin position="92"/>
        <end position="117"/>
    </location>
</feature>
<accession>A0A7E6ESA7</accession>
<dbReference type="InterPro" id="IPR014743">
    <property type="entry name" value="Cl-channel_core"/>
</dbReference>
<dbReference type="Pfam" id="PF00571">
    <property type="entry name" value="CBS"/>
    <property type="match status" value="1"/>
</dbReference>
<name>A0A7E6ESA7_9MOLL</name>
<evidence type="ECO:0000256" key="10">
    <source>
        <dbReference type="PROSITE-ProRule" id="PRU00703"/>
    </source>
</evidence>
<evidence type="ECO:0000256" key="5">
    <source>
        <dbReference type="ARBA" id="ARBA00022989"/>
    </source>
</evidence>